<dbReference type="GO" id="GO:0016208">
    <property type="term" value="F:AMP binding"/>
    <property type="evidence" value="ECO:0007669"/>
    <property type="project" value="TreeGrafter"/>
</dbReference>
<sequence>MNTENQLADKSMTDFNNIDLIQKSIKLFHDFPKPGLAFLDIFSVLNNVTAFNALIKLLLNHLQQIENFDVIVGLEARGFLFGPLLAYELGVPFVPIRKKGKLPGEVKQVPYTLEYGTDVFEIQSDSIEPSLKVVVIDDVLATGGSIAASCQLISQIGAKVVECLVVVEIEALKGREKIPTDVYSIILHK</sequence>
<dbReference type="InterPro" id="IPR050054">
    <property type="entry name" value="UPRTase/APRTase"/>
</dbReference>
<dbReference type="UniPathway" id="UPA00588">
    <property type="reaction ID" value="UER00646"/>
</dbReference>
<dbReference type="SUPFAM" id="SSF53271">
    <property type="entry name" value="PRTase-like"/>
    <property type="match status" value="1"/>
</dbReference>
<protein>
    <recommendedName>
        <fullName evidence="8">Adenine phosphoribosyltransferase</fullName>
        <ecNumber evidence="7">2.4.2.7</ecNumber>
    </recommendedName>
</protein>
<evidence type="ECO:0000313" key="16">
    <source>
        <dbReference type="EMBL" id="JAS31936.1"/>
    </source>
</evidence>
<organism evidence="15">
    <name type="scientific">Clastoptera arizonana</name>
    <name type="common">Arizona spittle bug</name>
    <dbReference type="NCBI Taxonomy" id="38151"/>
    <lineage>
        <taxon>Eukaryota</taxon>
        <taxon>Metazoa</taxon>
        <taxon>Ecdysozoa</taxon>
        <taxon>Arthropoda</taxon>
        <taxon>Hexapoda</taxon>
        <taxon>Insecta</taxon>
        <taxon>Pterygota</taxon>
        <taxon>Neoptera</taxon>
        <taxon>Paraneoptera</taxon>
        <taxon>Hemiptera</taxon>
        <taxon>Auchenorrhyncha</taxon>
        <taxon>Cercopoidea</taxon>
        <taxon>Clastopteridae</taxon>
        <taxon>Clastoptera</taxon>
    </lineage>
</organism>
<dbReference type="HAMAP" id="MF_00004">
    <property type="entry name" value="Aden_phosphoribosyltr"/>
    <property type="match status" value="1"/>
</dbReference>
<evidence type="ECO:0000256" key="10">
    <source>
        <dbReference type="ARBA" id="ARBA00022676"/>
    </source>
</evidence>
<evidence type="ECO:0000256" key="4">
    <source>
        <dbReference type="ARBA" id="ARBA00004659"/>
    </source>
</evidence>
<dbReference type="EC" id="2.4.2.7" evidence="7"/>
<dbReference type="GO" id="GO:0006166">
    <property type="term" value="P:purine ribonucleoside salvage"/>
    <property type="evidence" value="ECO:0007669"/>
    <property type="project" value="UniProtKB-KW"/>
</dbReference>
<dbReference type="InterPro" id="IPR000836">
    <property type="entry name" value="PRTase_dom"/>
</dbReference>
<evidence type="ECO:0000256" key="12">
    <source>
        <dbReference type="ARBA" id="ARBA00022726"/>
    </source>
</evidence>
<dbReference type="Pfam" id="PF00156">
    <property type="entry name" value="Pribosyltran"/>
    <property type="match status" value="1"/>
</dbReference>
<evidence type="ECO:0000256" key="6">
    <source>
        <dbReference type="ARBA" id="ARBA00011738"/>
    </source>
</evidence>
<dbReference type="NCBIfam" id="TIGR01090">
    <property type="entry name" value="apt"/>
    <property type="match status" value="1"/>
</dbReference>
<comment type="pathway">
    <text evidence="4">Purine metabolism; AMP biosynthesis via salvage pathway; AMP from adenine: step 1/1.</text>
</comment>
<evidence type="ECO:0000313" key="15">
    <source>
        <dbReference type="EMBL" id="JAS20377.1"/>
    </source>
</evidence>
<accession>A0A1B6D3W2</accession>
<name>A0A1B6D3W2_9HEMI</name>
<comment type="subunit">
    <text evidence="6">Homodimer.</text>
</comment>
<feature type="domain" description="Phosphoribosyltransferase" evidence="13">
    <location>
        <begin position="49"/>
        <end position="180"/>
    </location>
</feature>
<evidence type="ECO:0000256" key="9">
    <source>
        <dbReference type="ARBA" id="ARBA00022490"/>
    </source>
</evidence>
<dbReference type="GO" id="GO:0002055">
    <property type="term" value="F:adenine binding"/>
    <property type="evidence" value="ECO:0007669"/>
    <property type="project" value="TreeGrafter"/>
</dbReference>
<evidence type="ECO:0000256" key="7">
    <source>
        <dbReference type="ARBA" id="ARBA00011893"/>
    </source>
</evidence>
<comment type="catalytic activity">
    <reaction evidence="1">
        <text>AMP + diphosphate = 5-phospho-alpha-D-ribose 1-diphosphate + adenine</text>
        <dbReference type="Rhea" id="RHEA:16609"/>
        <dbReference type="ChEBI" id="CHEBI:16708"/>
        <dbReference type="ChEBI" id="CHEBI:33019"/>
        <dbReference type="ChEBI" id="CHEBI:58017"/>
        <dbReference type="ChEBI" id="CHEBI:456215"/>
        <dbReference type="EC" id="2.4.2.7"/>
    </reaction>
</comment>
<keyword evidence="11" id="KW-0808">Transferase</keyword>
<comment type="subcellular location">
    <subcellularLocation>
        <location evidence="3">Cytoplasm</location>
    </subcellularLocation>
</comment>
<evidence type="ECO:0000256" key="8">
    <source>
        <dbReference type="ARBA" id="ARBA00017366"/>
    </source>
</evidence>
<keyword evidence="9" id="KW-0963">Cytoplasm</keyword>
<dbReference type="InterPro" id="IPR029057">
    <property type="entry name" value="PRTase-like"/>
</dbReference>
<evidence type="ECO:0000256" key="1">
    <source>
        <dbReference type="ARBA" id="ARBA00000868"/>
    </source>
</evidence>
<reference evidence="15" key="1">
    <citation type="submission" date="2015-12" db="EMBL/GenBank/DDBJ databases">
        <title>De novo transcriptome assembly of four potential Pierce s Disease insect vectors from Arizona vineyards.</title>
        <authorList>
            <person name="Tassone E.E."/>
        </authorList>
    </citation>
    <scope>NUCLEOTIDE SEQUENCE</scope>
</reference>
<evidence type="ECO:0000256" key="11">
    <source>
        <dbReference type="ARBA" id="ARBA00022679"/>
    </source>
</evidence>
<dbReference type="NCBIfam" id="NF002636">
    <property type="entry name" value="PRK02304.1-5"/>
    <property type="match status" value="1"/>
</dbReference>
<dbReference type="InterPro" id="IPR005764">
    <property type="entry name" value="Ade_phspho_trans"/>
</dbReference>
<dbReference type="GO" id="GO:0003999">
    <property type="term" value="F:adenine phosphoribosyltransferase activity"/>
    <property type="evidence" value="ECO:0007669"/>
    <property type="project" value="UniProtKB-EC"/>
</dbReference>
<evidence type="ECO:0000259" key="13">
    <source>
        <dbReference type="Pfam" id="PF00156"/>
    </source>
</evidence>
<keyword evidence="12" id="KW-0660">Purine salvage</keyword>
<dbReference type="EMBL" id="GEDC01016921">
    <property type="protein sequence ID" value="JAS20377.1"/>
    <property type="molecule type" value="Transcribed_RNA"/>
</dbReference>
<dbReference type="GO" id="GO:0044209">
    <property type="term" value="P:AMP salvage"/>
    <property type="evidence" value="ECO:0007669"/>
    <property type="project" value="UniProtKB-UniPathway"/>
</dbReference>
<gene>
    <name evidence="15" type="ORF">g.22859</name>
    <name evidence="16" type="ORF">g.22865</name>
    <name evidence="14" type="ORF">g.22866</name>
</gene>
<evidence type="ECO:0000313" key="14">
    <source>
        <dbReference type="EMBL" id="JAS13454.1"/>
    </source>
</evidence>
<dbReference type="NCBIfam" id="NF002634">
    <property type="entry name" value="PRK02304.1-3"/>
    <property type="match status" value="1"/>
</dbReference>
<dbReference type="CDD" id="cd06223">
    <property type="entry name" value="PRTases_typeI"/>
    <property type="match status" value="1"/>
</dbReference>
<dbReference type="PANTHER" id="PTHR32315:SF3">
    <property type="entry name" value="ADENINE PHOSPHORIBOSYLTRANSFERASE"/>
    <property type="match status" value="1"/>
</dbReference>
<dbReference type="EMBL" id="GEDC01005362">
    <property type="protein sequence ID" value="JAS31936.1"/>
    <property type="molecule type" value="Transcribed_RNA"/>
</dbReference>
<evidence type="ECO:0000256" key="5">
    <source>
        <dbReference type="ARBA" id="ARBA00008391"/>
    </source>
</evidence>
<dbReference type="GO" id="GO:0005737">
    <property type="term" value="C:cytoplasm"/>
    <property type="evidence" value="ECO:0007669"/>
    <property type="project" value="UniProtKB-SubCell"/>
</dbReference>
<evidence type="ECO:0000256" key="3">
    <source>
        <dbReference type="ARBA" id="ARBA00004496"/>
    </source>
</evidence>
<keyword evidence="10" id="KW-0328">Glycosyltransferase</keyword>
<dbReference type="AlphaFoldDB" id="A0A1B6D3W2"/>
<dbReference type="GO" id="GO:0006168">
    <property type="term" value="P:adenine salvage"/>
    <property type="evidence" value="ECO:0007669"/>
    <property type="project" value="InterPro"/>
</dbReference>
<dbReference type="Gene3D" id="3.40.50.2020">
    <property type="match status" value="1"/>
</dbReference>
<proteinExistence type="inferred from homology"/>
<dbReference type="PANTHER" id="PTHR32315">
    <property type="entry name" value="ADENINE PHOSPHORIBOSYLTRANSFERASE"/>
    <property type="match status" value="1"/>
</dbReference>
<comment type="similarity">
    <text evidence="5">Belongs to the purine/pyrimidine phosphoribosyltransferase family.</text>
</comment>
<comment type="function">
    <text evidence="2">Catalyzes a salvage reaction resulting in the formation of AMP, that is energically less costly than de novo synthesis.</text>
</comment>
<evidence type="ECO:0000256" key="2">
    <source>
        <dbReference type="ARBA" id="ARBA00003968"/>
    </source>
</evidence>
<dbReference type="FunFam" id="3.40.50.2020:FF:000004">
    <property type="entry name" value="Adenine phosphoribosyltransferase"/>
    <property type="match status" value="1"/>
</dbReference>
<dbReference type="EMBL" id="GEDC01023844">
    <property type="protein sequence ID" value="JAS13454.1"/>
    <property type="molecule type" value="Transcribed_RNA"/>
</dbReference>